<accession>A0ACC3AAG2</accession>
<proteinExistence type="predicted"/>
<comment type="caution">
    <text evidence="1">The sequence shown here is derived from an EMBL/GenBank/DDBJ whole genome shotgun (WGS) entry which is preliminary data.</text>
</comment>
<keyword evidence="2" id="KW-1185">Reference proteome</keyword>
<dbReference type="Proteomes" id="UP001172386">
    <property type="component" value="Unassembled WGS sequence"/>
</dbReference>
<protein>
    <submittedName>
        <fullName evidence="1">Uncharacterized protein</fullName>
    </submittedName>
</protein>
<reference evidence="1" key="1">
    <citation type="submission" date="2022-10" db="EMBL/GenBank/DDBJ databases">
        <title>Culturing micro-colonial fungi from biological soil crusts in the Mojave desert and describing Neophaeococcomyces mojavensis, and introducing the new genera and species Taxawa tesnikishii.</title>
        <authorList>
            <person name="Kurbessoian T."/>
            <person name="Stajich J.E."/>
        </authorList>
    </citation>
    <scope>NUCLEOTIDE SEQUENCE</scope>
    <source>
        <strain evidence="1">JES_112</strain>
    </source>
</reference>
<organism evidence="1 2">
    <name type="scientific">Neophaeococcomyces mojaviensis</name>
    <dbReference type="NCBI Taxonomy" id="3383035"/>
    <lineage>
        <taxon>Eukaryota</taxon>
        <taxon>Fungi</taxon>
        <taxon>Dikarya</taxon>
        <taxon>Ascomycota</taxon>
        <taxon>Pezizomycotina</taxon>
        <taxon>Eurotiomycetes</taxon>
        <taxon>Chaetothyriomycetidae</taxon>
        <taxon>Chaetothyriales</taxon>
        <taxon>Chaetothyriales incertae sedis</taxon>
        <taxon>Neophaeococcomyces</taxon>
    </lineage>
</organism>
<evidence type="ECO:0000313" key="2">
    <source>
        <dbReference type="Proteomes" id="UP001172386"/>
    </source>
</evidence>
<name>A0ACC3AAG2_9EURO</name>
<dbReference type="EMBL" id="JAPDRQ010000054">
    <property type="protein sequence ID" value="KAJ9658144.1"/>
    <property type="molecule type" value="Genomic_DNA"/>
</dbReference>
<sequence>MRVLISGAGIAGPTLAWFLAKTGARISIVEKSRSLLPYGQNVDIKGSAITAIKQMGLLEQVRRFNTTEKGTQFIDAKGRPFAPLPQKGSSLSLTSEFEILRADLATILYEATKDHPNINYLFGTTIEKVISNDEDTVKVKLSNGETQDFDLLVAADGQWSKVRKQCFPAEDISVIDQDMYAVYWTVPRLPDDNDWWNIYSAVESRIITLRPDPHGTIRAMFTLMPCNEAQRKAWLEASKSDRQTQEALLRKEFANAGWQARRLLDAMDQAPDFYFQAIQQIRMSRWSNSRVVCLGDAAYAPTPLTGAGTSLAITGAYILAGELSKLDIGEHPSKALKAYESTYRPFVEKMQEIPPFIPAMAHPRTVWKIRLLQAFLWVFSKVAKVPWLSGRSAESNDDGFPLPQYLELNEKGYQ</sequence>
<gene>
    <name evidence="1" type="ORF">H2198_003849</name>
</gene>
<evidence type="ECO:0000313" key="1">
    <source>
        <dbReference type="EMBL" id="KAJ9658144.1"/>
    </source>
</evidence>